<keyword evidence="1" id="KW-0472">Membrane</keyword>
<keyword evidence="1" id="KW-0812">Transmembrane</keyword>
<protein>
    <recommendedName>
        <fullName evidence="4">Rod shape-determining protein MreD</fullName>
    </recommendedName>
</protein>
<keyword evidence="3" id="KW-1185">Reference proteome</keyword>
<accession>A0A7H0VFD6</accession>
<dbReference type="EMBL" id="CP060139">
    <property type="protein sequence ID" value="QNR24434.1"/>
    <property type="molecule type" value="Genomic_DNA"/>
</dbReference>
<feature type="transmembrane region" description="Helical" evidence="1">
    <location>
        <begin position="32"/>
        <end position="58"/>
    </location>
</feature>
<feature type="transmembrane region" description="Helical" evidence="1">
    <location>
        <begin position="70"/>
        <end position="91"/>
    </location>
</feature>
<sequence length="165" mass="19365">MKTLRDIGILLFMIAVQVFFLNEYLFNHYLNPYLYIYPVFSILIFYPRFWQLVIAFALGASIDILEESAGVHAAATVFLAFIMPILTRIFGTGREDNPDVPQFKTMSLERRLGLLFVGFFLHHLVLFGLESFQWNQFGILLQRSLYSSLFSFIFVLLYQLWNARR</sequence>
<keyword evidence="1" id="KW-1133">Transmembrane helix</keyword>
<feature type="transmembrane region" description="Helical" evidence="1">
    <location>
        <begin position="144"/>
        <end position="161"/>
    </location>
</feature>
<evidence type="ECO:0008006" key="4">
    <source>
        <dbReference type="Google" id="ProtNLM"/>
    </source>
</evidence>
<dbReference type="AlphaFoldDB" id="A0A7H0VFD6"/>
<reference evidence="2 3" key="1">
    <citation type="submission" date="2020-08" db="EMBL/GenBank/DDBJ databases">
        <title>Croceimicrobium hydrocarbonivorans gen. nov., sp. nov., a novel marine bacterium isolated from a bacterial consortium that degrades polyethylene terephthalate.</title>
        <authorList>
            <person name="Liu R."/>
        </authorList>
    </citation>
    <scope>NUCLEOTIDE SEQUENCE [LARGE SCALE GENOMIC DNA]</scope>
    <source>
        <strain evidence="2 3">A20-9</strain>
    </source>
</reference>
<evidence type="ECO:0000313" key="3">
    <source>
        <dbReference type="Proteomes" id="UP000516305"/>
    </source>
</evidence>
<organism evidence="2 3">
    <name type="scientific">Croceimicrobium hydrocarbonivorans</name>
    <dbReference type="NCBI Taxonomy" id="2761580"/>
    <lineage>
        <taxon>Bacteria</taxon>
        <taxon>Pseudomonadati</taxon>
        <taxon>Bacteroidota</taxon>
        <taxon>Flavobacteriia</taxon>
        <taxon>Flavobacteriales</taxon>
        <taxon>Owenweeksiaceae</taxon>
        <taxon>Croceimicrobium</taxon>
    </lineage>
</organism>
<evidence type="ECO:0000313" key="2">
    <source>
        <dbReference type="EMBL" id="QNR24434.1"/>
    </source>
</evidence>
<name>A0A7H0VFD6_9FLAO</name>
<dbReference type="Proteomes" id="UP000516305">
    <property type="component" value="Chromosome"/>
</dbReference>
<dbReference type="KEGG" id="chyd:H4K34_00925"/>
<dbReference type="RefSeq" id="WP_210758961.1">
    <property type="nucleotide sequence ID" value="NZ_CP060139.1"/>
</dbReference>
<evidence type="ECO:0000256" key="1">
    <source>
        <dbReference type="SAM" id="Phobius"/>
    </source>
</evidence>
<feature type="transmembrane region" description="Helical" evidence="1">
    <location>
        <begin position="7"/>
        <end position="26"/>
    </location>
</feature>
<proteinExistence type="predicted"/>
<feature type="transmembrane region" description="Helical" evidence="1">
    <location>
        <begin position="111"/>
        <end position="132"/>
    </location>
</feature>
<gene>
    <name evidence="2" type="ORF">H4K34_00925</name>
</gene>